<dbReference type="SUPFAM" id="SSF53448">
    <property type="entry name" value="Nucleotide-diphospho-sugar transferases"/>
    <property type="match status" value="1"/>
</dbReference>
<dbReference type="InterPro" id="IPR029044">
    <property type="entry name" value="Nucleotide-diphossugar_trans"/>
</dbReference>
<dbReference type="InterPro" id="IPR002495">
    <property type="entry name" value="Glyco_trans_8"/>
</dbReference>
<proteinExistence type="predicted"/>
<dbReference type="InterPro" id="IPR050748">
    <property type="entry name" value="Glycosyltrans_8_dom-fam"/>
</dbReference>
<dbReference type="Gene3D" id="3.90.550.10">
    <property type="entry name" value="Spore Coat Polysaccharide Biosynthesis Protein SpsA, Chain A"/>
    <property type="match status" value="1"/>
</dbReference>
<dbReference type="PANTHER" id="PTHR13778:SF47">
    <property type="entry name" value="LIPOPOLYSACCHARIDE 1,3-GALACTOSYLTRANSFERASE"/>
    <property type="match status" value="1"/>
</dbReference>
<protein>
    <submittedName>
        <fullName evidence="4">Glycosyltransferase family 8 protein</fullName>
    </submittedName>
</protein>
<evidence type="ECO:0000313" key="5">
    <source>
        <dbReference type="Proteomes" id="UP000593580"/>
    </source>
</evidence>
<organism evidence="4 5">
    <name type="scientific">Sulfurimonas paralvinellae</name>
    <dbReference type="NCBI Taxonomy" id="317658"/>
    <lineage>
        <taxon>Bacteria</taxon>
        <taxon>Pseudomonadati</taxon>
        <taxon>Campylobacterota</taxon>
        <taxon>Epsilonproteobacteria</taxon>
        <taxon>Campylobacterales</taxon>
        <taxon>Sulfurimonadaceae</taxon>
        <taxon>Sulfurimonas</taxon>
    </lineage>
</organism>
<dbReference type="Proteomes" id="UP000593580">
    <property type="component" value="Chromosome"/>
</dbReference>
<dbReference type="GO" id="GO:0016757">
    <property type="term" value="F:glycosyltransferase activity"/>
    <property type="evidence" value="ECO:0007669"/>
    <property type="project" value="UniProtKB-KW"/>
</dbReference>
<keyword evidence="2 4" id="KW-0808">Transferase</keyword>
<evidence type="ECO:0000256" key="2">
    <source>
        <dbReference type="ARBA" id="ARBA00022679"/>
    </source>
</evidence>
<dbReference type="CDD" id="cd04194">
    <property type="entry name" value="GT8_A4GalT_like"/>
    <property type="match status" value="1"/>
</dbReference>
<dbReference type="AlphaFoldDB" id="A0A7M1BBE7"/>
<evidence type="ECO:0000256" key="1">
    <source>
        <dbReference type="ARBA" id="ARBA00022676"/>
    </source>
</evidence>
<dbReference type="Pfam" id="PF01501">
    <property type="entry name" value="Glyco_transf_8"/>
    <property type="match status" value="1"/>
</dbReference>
<evidence type="ECO:0000256" key="3">
    <source>
        <dbReference type="ARBA" id="ARBA00022723"/>
    </source>
</evidence>
<reference evidence="4 5" key="1">
    <citation type="submission" date="2019-07" db="EMBL/GenBank/DDBJ databases">
        <title>Sulfurimonas paralvinellae sp. nov., a novel mesophilic, hydrogen- and sulfur-oxidizing chemolithoautotroph within the Epsilonproteo- bacteria isolated from a deep-sea hydrothermal vent polychaete nest, reclassification of Thiomicrospira denitrificans as Sulfurimonas denitrificans comb. nov. and emended description of the genus Sulfurimonas.</title>
        <authorList>
            <person name="Wang S."/>
            <person name="Jiang L."/>
            <person name="Shao Z."/>
        </authorList>
    </citation>
    <scope>NUCLEOTIDE SEQUENCE [LARGE SCALE GENOMIC DNA]</scope>
    <source>
        <strain evidence="4 5">GO25</strain>
    </source>
</reference>
<dbReference type="EMBL" id="CP041406">
    <property type="protein sequence ID" value="QOP46112.1"/>
    <property type="molecule type" value="Genomic_DNA"/>
</dbReference>
<keyword evidence="5" id="KW-1185">Reference proteome</keyword>
<dbReference type="GO" id="GO:0046872">
    <property type="term" value="F:metal ion binding"/>
    <property type="evidence" value="ECO:0007669"/>
    <property type="project" value="UniProtKB-KW"/>
</dbReference>
<keyword evidence="1" id="KW-0328">Glycosyltransferase</keyword>
<dbReference type="KEGG" id="spal:FM071_07345"/>
<evidence type="ECO:0000313" key="4">
    <source>
        <dbReference type="EMBL" id="QOP46112.1"/>
    </source>
</evidence>
<gene>
    <name evidence="4" type="ORF">FM071_07345</name>
</gene>
<name>A0A7M1BBE7_9BACT</name>
<accession>A0A7M1BBE7</accession>
<dbReference type="PANTHER" id="PTHR13778">
    <property type="entry name" value="GLYCOSYLTRANSFERASE 8 DOMAIN-CONTAINING PROTEIN"/>
    <property type="match status" value="1"/>
</dbReference>
<keyword evidence="3" id="KW-0479">Metal-binding</keyword>
<sequence>MSKKFKLNNGIYVKKYNIVVAFNKLYLQHACVTLISLLENNKELDFKVYIIFDGLAGGDKLILKDLVSPYKCKLVFLEVEDSVFADVPTKGRQTKVVYYNLLIPKLINEAKIYYLDVDVVVNGSIKEFYDQDFEDNYVIGVEDWKLFDRHISLQMDPRSRYLNNGSMVLNLQKMKEDNFYEKYIKILQTIDDLLFLDQDVINAAINGKFKKAPLKYNAISSYVRKSFLKNEYFSKEEILEAYYNPIVIHYTGGRKPWHYKSRNKFRYLYWKYLALTPFKDYVEPDKNFSNIIKKNITMLFNRA</sequence>